<proteinExistence type="predicted"/>
<comment type="catalytic activity">
    <reaction evidence="1">
        <text>ATP + protein L-histidine = ADP + protein N-phospho-L-histidine.</text>
        <dbReference type="EC" id="2.7.13.3"/>
    </reaction>
</comment>
<evidence type="ECO:0000256" key="6">
    <source>
        <dbReference type="PROSITE-ProRule" id="PRU00169"/>
    </source>
</evidence>
<dbReference type="CDD" id="cd00130">
    <property type="entry name" value="PAS"/>
    <property type="match status" value="2"/>
</dbReference>
<dbReference type="InterPro" id="IPR011006">
    <property type="entry name" value="CheY-like_superfamily"/>
</dbReference>
<dbReference type="InterPro" id="IPR013655">
    <property type="entry name" value="PAS_fold_3"/>
</dbReference>
<comment type="caution">
    <text evidence="12">The sequence shown here is derived from an EMBL/GenBank/DDBJ whole genome shotgun (WGS) entry which is preliminary data.</text>
</comment>
<dbReference type="Pfam" id="PF00497">
    <property type="entry name" value="SBP_bac_3"/>
    <property type="match status" value="1"/>
</dbReference>
<dbReference type="Gene3D" id="3.40.190.10">
    <property type="entry name" value="Periplasmic binding protein-like II"/>
    <property type="match status" value="4"/>
</dbReference>
<dbReference type="RefSeq" id="WP_316666322.1">
    <property type="nucleotide sequence ID" value="NZ_CATZBU010000005.1"/>
</dbReference>
<dbReference type="SMART" id="SM00091">
    <property type="entry name" value="PAS"/>
    <property type="match status" value="2"/>
</dbReference>
<feature type="domain" description="PAS" evidence="9">
    <location>
        <begin position="698"/>
        <end position="768"/>
    </location>
</feature>
<dbReference type="PROSITE" id="PS50113">
    <property type="entry name" value="PAC"/>
    <property type="match status" value="1"/>
</dbReference>
<keyword evidence="4" id="KW-0902">Two-component regulatory system</keyword>
<evidence type="ECO:0000313" key="13">
    <source>
        <dbReference type="Proteomes" id="UP001189813"/>
    </source>
</evidence>
<dbReference type="InterPro" id="IPR008207">
    <property type="entry name" value="Sig_transdc_His_kin_Hpt_dom"/>
</dbReference>
<dbReference type="NCBIfam" id="TIGR00229">
    <property type="entry name" value="sensory_box"/>
    <property type="match status" value="2"/>
</dbReference>
<dbReference type="EC" id="2.7.13.3" evidence="2"/>
<dbReference type="InterPro" id="IPR013656">
    <property type="entry name" value="PAS_4"/>
</dbReference>
<evidence type="ECO:0000259" key="10">
    <source>
        <dbReference type="PROSITE" id="PS50113"/>
    </source>
</evidence>
<dbReference type="Gene3D" id="1.10.287.130">
    <property type="match status" value="1"/>
</dbReference>
<dbReference type="Pfam" id="PF08447">
    <property type="entry name" value="PAS_3"/>
    <property type="match status" value="1"/>
</dbReference>
<feature type="modified residue" description="Phosphohistidine" evidence="5">
    <location>
        <position position="1374"/>
    </location>
</feature>
<dbReference type="PROSITE" id="PS50112">
    <property type="entry name" value="PAS"/>
    <property type="match status" value="2"/>
</dbReference>
<feature type="domain" description="PAC" evidence="10">
    <location>
        <begin position="778"/>
        <end position="829"/>
    </location>
</feature>
<reference evidence="12 13" key="1">
    <citation type="submission" date="2023-07" db="EMBL/GenBank/DDBJ databases">
        <authorList>
            <person name="Peeters C."/>
        </authorList>
    </citation>
    <scope>NUCLEOTIDE SEQUENCE [LARGE SCALE GENOMIC DNA]</scope>
    <source>
        <strain evidence="12 13">LMG 19083</strain>
    </source>
</reference>
<dbReference type="PROSITE" id="PS50109">
    <property type="entry name" value="HIS_KIN"/>
    <property type="match status" value="1"/>
</dbReference>
<dbReference type="CDD" id="cd01007">
    <property type="entry name" value="PBP2_BvgS_HisK_like"/>
    <property type="match status" value="2"/>
</dbReference>
<dbReference type="InterPro" id="IPR003594">
    <property type="entry name" value="HATPase_dom"/>
</dbReference>
<dbReference type="InterPro" id="IPR036097">
    <property type="entry name" value="HisK_dim/P_sf"/>
</dbReference>
<protein>
    <recommendedName>
        <fullName evidence="2">histidine kinase</fullName>
        <ecNumber evidence="2">2.7.13.3</ecNumber>
    </recommendedName>
</protein>
<dbReference type="SUPFAM" id="SSF55785">
    <property type="entry name" value="PYP-like sensor domain (PAS domain)"/>
    <property type="match status" value="2"/>
</dbReference>
<name>A0ABN9J100_9RALS</name>
<dbReference type="InterPro" id="IPR000700">
    <property type="entry name" value="PAS-assoc_C"/>
</dbReference>
<dbReference type="PANTHER" id="PTHR45339">
    <property type="entry name" value="HYBRID SIGNAL TRANSDUCTION HISTIDINE KINASE J"/>
    <property type="match status" value="1"/>
</dbReference>
<dbReference type="InterPro" id="IPR001789">
    <property type="entry name" value="Sig_transdc_resp-reg_receiver"/>
</dbReference>
<dbReference type="SUPFAM" id="SSF47384">
    <property type="entry name" value="Homodimeric domain of signal transducing histidine kinase"/>
    <property type="match status" value="1"/>
</dbReference>
<dbReference type="SUPFAM" id="SSF55874">
    <property type="entry name" value="ATPase domain of HSP90 chaperone/DNA topoisomerase II/histidine kinase"/>
    <property type="match status" value="1"/>
</dbReference>
<dbReference type="CDD" id="cd17546">
    <property type="entry name" value="REC_hyHK_CKI1_RcsC-like"/>
    <property type="match status" value="1"/>
</dbReference>
<evidence type="ECO:0000256" key="4">
    <source>
        <dbReference type="ARBA" id="ARBA00023012"/>
    </source>
</evidence>
<dbReference type="Gene3D" id="3.30.565.10">
    <property type="entry name" value="Histidine kinase-like ATPase, C-terminal domain"/>
    <property type="match status" value="1"/>
</dbReference>
<dbReference type="SMART" id="SM00388">
    <property type="entry name" value="HisKA"/>
    <property type="match status" value="1"/>
</dbReference>
<evidence type="ECO:0000259" key="9">
    <source>
        <dbReference type="PROSITE" id="PS50112"/>
    </source>
</evidence>
<dbReference type="InterPro" id="IPR036641">
    <property type="entry name" value="HPT_dom_sf"/>
</dbReference>
<dbReference type="SUPFAM" id="SSF52172">
    <property type="entry name" value="CheY-like"/>
    <property type="match status" value="1"/>
</dbReference>
<dbReference type="PROSITE" id="PS50894">
    <property type="entry name" value="HPT"/>
    <property type="match status" value="1"/>
</dbReference>
<dbReference type="Proteomes" id="UP001189813">
    <property type="component" value="Unassembled WGS sequence"/>
</dbReference>
<evidence type="ECO:0000259" key="11">
    <source>
        <dbReference type="PROSITE" id="PS50894"/>
    </source>
</evidence>
<dbReference type="EMBL" id="CATZBU010000005">
    <property type="protein sequence ID" value="CAJ0795763.1"/>
    <property type="molecule type" value="Genomic_DNA"/>
</dbReference>
<dbReference type="Pfam" id="PF08448">
    <property type="entry name" value="PAS_4"/>
    <property type="match status" value="1"/>
</dbReference>
<dbReference type="InterPro" id="IPR000014">
    <property type="entry name" value="PAS"/>
</dbReference>
<keyword evidence="3 6" id="KW-0597">Phosphoprotein</keyword>
<sequence>MKACVRLSTATRLRIAIGAGLLVCAGALCWLGNAREAEAEGAERSVQRLNQFPSELSVGVIGDAMTPLEGVEADHLSGFSGDLLMHLIPQDQVRIVPHIFTRRDELLRAACNGEVDIVMSVAPRSQYDHCLMYSAPYLERPIAVVARDDQTELAQNPFATGTRIAVEQGSSLEDELAKQYPTIRIVSTPTAADALDAVLHGAADAYVGVTYTTRELMSQSRYRPLSIVQLVNQQVDALHFAAPRDRAMLIRYLDRHLAQLPDATMGQLRARWITPAGTLGAGPQLSARERTMLASLPPLRYAADPDYMPYTFSEPGGDVIGMVPEYQSFLSRTLGLRFERVAVQDWSEAIEKARAGSIDILLGMSDQESAPAGFALSQAIDTTPMVIVGRNNAVTVAALPELSGKTVALPASDTLADLLHQNVPKIRIIPAASVHDALSMVAATQADFTIVNLPVADALIRHHFPGELKVTGSANTVENIGVGVSARYAALLPLINRALFAMPEGEQVSIRNKWLTVSYQLGPSASAILTKFAPAAALMLVALVTLFFKQMQLRRENRQRRLAEQSLAQQLRFQRALMEAVPFPLVAKDAEHRYVAVNAAFCTMFGRPRESLLGCTPSQLGLYSAHENSSLFQIDQRAVETSESAREEMVIETPDGQSRNVLYWIEPFHLPDGLPAGTVASMVDISEIREAQARALSLEQRLREVTESLPALVYQFELQPGHTQGRITYVAGKAHETLGVQPRDLLNYLSTPALLIHEEDRQRMLDTVLVSAQQLTPFDQQFRHVCEDGAVRWLHARSIPHREPDGRTVWNGYLSDVTTEREQADALEAAKNAAESALHAKDRFLAMMSHEIRTPMNGVLGLVELLQQTKLEGEQKQMVSLVQDSGRALLHILDDILDYAKVEAGRLDISPAATDLREVFDGTVGLLASRAHEKSLTVHVDVAADVPASVSVDSIRLRQILFNLLSNAIKFTDAGSVRLSAECTQITDDTAHLAISVTDTGIGISPEVQATLFAPFVQAERSTTRRYGGTGLGLAISRQLAGLMGGQLVMESAPGHGTAVTLQLAVPVLAARYALPRLAGRSVAITVDDPVVRHSLAQLAMAAGLQPAEAPDADILLATTAQAPEHAIRITDASYAEPGNALSINPLSWHAFVQACERALPQAEHMQAASATVRTPPAAVPSDAPGAHILVAEDHPINRELIAKQLRLLGYRVTLAEDGVVALERLREHRFDALLTDCHMPRMDGFDLARHIRHEERGGGSRLPIIAITATTLAEEHARCRAVGMDASLLKPTTLATLQEALSALWSPGAPAAAEATVEEPFALSLDDLHAALGTDPAAAGLAQVFLSSLADDAKRLQPLLDAMDRPALRQWVHRTSGALALLHSPSVDAVAEAFRHAVQNGSQRGIRVAGMRVMRLLAHLNALLSDFVPASAQVG</sequence>
<dbReference type="InterPro" id="IPR001638">
    <property type="entry name" value="Solute-binding_3/MltF_N"/>
</dbReference>
<dbReference type="Pfam" id="PF00512">
    <property type="entry name" value="HisKA"/>
    <property type="match status" value="1"/>
</dbReference>
<dbReference type="SUPFAM" id="SSF53850">
    <property type="entry name" value="Periplasmic binding protein-like II"/>
    <property type="match status" value="2"/>
</dbReference>
<dbReference type="SMART" id="SM00062">
    <property type="entry name" value="PBPb"/>
    <property type="match status" value="2"/>
</dbReference>
<dbReference type="PROSITE" id="PS50110">
    <property type="entry name" value="RESPONSE_REGULATORY"/>
    <property type="match status" value="1"/>
</dbReference>
<evidence type="ECO:0000256" key="5">
    <source>
        <dbReference type="PROSITE-ProRule" id="PRU00110"/>
    </source>
</evidence>
<feature type="domain" description="Histidine kinase" evidence="7">
    <location>
        <begin position="847"/>
        <end position="1068"/>
    </location>
</feature>
<dbReference type="InterPro" id="IPR036890">
    <property type="entry name" value="HATPase_C_sf"/>
</dbReference>
<keyword evidence="13" id="KW-1185">Reference proteome</keyword>
<dbReference type="Pfam" id="PF02518">
    <property type="entry name" value="HATPase_c"/>
    <property type="match status" value="1"/>
</dbReference>
<dbReference type="SUPFAM" id="SSF47226">
    <property type="entry name" value="Histidine-containing phosphotransfer domain, HPT domain"/>
    <property type="match status" value="1"/>
</dbReference>
<feature type="domain" description="HPt" evidence="11">
    <location>
        <begin position="1335"/>
        <end position="1432"/>
    </location>
</feature>
<evidence type="ECO:0000259" key="7">
    <source>
        <dbReference type="PROSITE" id="PS50109"/>
    </source>
</evidence>
<dbReference type="Pfam" id="PF00072">
    <property type="entry name" value="Response_reg"/>
    <property type="match status" value="1"/>
</dbReference>
<keyword evidence="12" id="KW-0808">Transferase</keyword>
<dbReference type="PRINTS" id="PR00344">
    <property type="entry name" value="BCTRLSENSOR"/>
</dbReference>
<dbReference type="CDD" id="cd00082">
    <property type="entry name" value="HisKA"/>
    <property type="match status" value="1"/>
</dbReference>
<dbReference type="SMART" id="SM00387">
    <property type="entry name" value="HATPase_c"/>
    <property type="match status" value="1"/>
</dbReference>
<accession>A0ABN9J100</accession>
<evidence type="ECO:0000256" key="3">
    <source>
        <dbReference type="ARBA" id="ARBA00022553"/>
    </source>
</evidence>
<dbReference type="GO" id="GO:0004673">
    <property type="term" value="F:protein histidine kinase activity"/>
    <property type="evidence" value="ECO:0007669"/>
    <property type="project" value="UniProtKB-EC"/>
</dbReference>
<dbReference type="InterPro" id="IPR035965">
    <property type="entry name" value="PAS-like_dom_sf"/>
</dbReference>
<dbReference type="Gene3D" id="3.40.50.2300">
    <property type="match status" value="1"/>
</dbReference>
<dbReference type="PANTHER" id="PTHR45339:SF5">
    <property type="entry name" value="HISTIDINE KINASE"/>
    <property type="match status" value="1"/>
</dbReference>
<evidence type="ECO:0000256" key="1">
    <source>
        <dbReference type="ARBA" id="ARBA00000085"/>
    </source>
</evidence>
<dbReference type="InterPro" id="IPR004358">
    <property type="entry name" value="Sig_transdc_His_kin-like_C"/>
</dbReference>
<evidence type="ECO:0000259" key="8">
    <source>
        <dbReference type="PROSITE" id="PS50110"/>
    </source>
</evidence>
<dbReference type="SMART" id="SM00448">
    <property type="entry name" value="REC"/>
    <property type="match status" value="1"/>
</dbReference>
<keyword evidence="12" id="KW-0418">Kinase</keyword>
<gene>
    <name evidence="12" type="primary">rcsC_10</name>
    <name evidence="12" type="ORF">LMG19083_02772</name>
</gene>
<dbReference type="Gene3D" id="3.30.450.20">
    <property type="entry name" value="PAS domain"/>
    <property type="match status" value="2"/>
</dbReference>
<feature type="domain" description="Response regulatory" evidence="8">
    <location>
        <begin position="1188"/>
        <end position="1306"/>
    </location>
</feature>
<dbReference type="CDD" id="cd16922">
    <property type="entry name" value="HATPase_EvgS-ArcB-TorS-like"/>
    <property type="match status" value="1"/>
</dbReference>
<feature type="modified residue" description="4-aspartylphosphate" evidence="6">
    <location>
        <position position="1237"/>
    </location>
</feature>
<organism evidence="12 13">
    <name type="scientific">Ralstonia psammae</name>
    <dbReference type="NCBI Taxonomy" id="3058598"/>
    <lineage>
        <taxon>Bacteria</taxon>
        <taxon>Pseudomonadati</taxon>
        <taxon>Pseudomonadota</taxon>
        <taxon>Betaproteobacteria</taxon>
        <taxon>Burkholderiales</taxon>
        <taxon>Burkholderiaceae</taxon>
        <taxon>Ralstonia</taxon>
    </lineage>
</organism>
<evidence type="ECO:0000313" key="12">
    <source>
        <dbReference type="EMBL" id="CAJ0795763.1"/>
    </source>
</evidence>
<feature type="domain" description="PAS" evidence="9">
    <location>
        <begin position="570"/>
        <end position="614"/>
    </location>
</feature>
<dbReference type="InterPro" id="IPR003661">
    <property type="entry name" value="HisK_dim/P_dom"/>
</dbReference>
<evidence type="ECO:0000256" key="2">
    <source>
        <dbReference type="ARBA" id="ARBA00012438"/>
    </source>
</evidence>
<dbReference type="Gene3D" id="1.20.120.160">
    <property type="entry name" value="HPT domain"/>
    <property type="match status" value="1"/>
</dbReference>
<dbReference type="InterPro" id="IPR005467">
    <property type="entry name" value="His_kinase_dom"/>
</dbReference>